<dbReference type="InterPro" id="IPR000792">
    <property type="entry name" value="Tscrpt_reg_LuxR_C"/>
</dbReference>
<evidence type="ECO:0000259" key="4">
    <source>
        <dbReference type="PROSITE" id="PS50043"/>
    </source>
</evidence>
<dbReference type="CDD" id="cd06170">
    <property type="entry name" value="LuxR_C_like"/>
    <property type="match status" value="1"/>
</dbReference>
<dbReference type="RefSeq" id="WP_215233252.1">
    <property type="nucleotide sequence ID" value="NZ_CAJRAU010000002.1"/>
</dbReference>
<gene>
    <name evidence="5" type="ORF">DYBT9623_01901</name>
</gene>
<dbReference type="SUPFAM" id="SSF46894">
    <property type="entry name" value="C-terminal effector domain of the bipartite response regulators"/>
    <property type="match status" value="1"/>
</dbReference>
<dbReference type="PANTHER" id="PTHR44688:SF16">
    <property type="entry name" value="DNA-BINDING TRANSCRIPTIONAL ACTIVATOR DEVR_DOSR"/>
    <property type="match status" value="1"/>
</dbReference>
<proteinExistence type="predicted"/>
<dbReference type="PRINTS" id="PR00038">
    <property type="entry name" value="HTHLUXR"/>
</dbReference>
<dbReference type="Proteomes" id="UP000679725">
    <property type="component" value="Unassembled WGS sequence"/>
</dbReference>
<feature type="domain" description="HTH luxR-type" evidence="4">
    <location>
        <begin position="1"/>
        <end position="66"/>
    </location>
</feature>
<name>A0ABM8UNT6_9BACT</name>
<reference evidence="5 6" key="1">
    <citation type="submission" date="2021-04" db="EMBL/GenBank/DDBJ databases">
        <authorList>
            <person name="Rodrigo-Torres L."/>
            <person name="Arahal R. D."/>
            <person name="Lucena T."/>
        </authorList>
    </citation>
    <scope>NUCLEOTIDE SEQUENCE [LARGE SCALE GENOMIC DNA]</scope>
    <source>
        <strain evidence="5 6">CECT 9623</strain>
    </source>
</reference>
<keyword evidence="1" id="KW-0805">Transcription regulation</keyword>
<evidence type="ECO:0000256" key="2">
    <source>
        <dbReference type="ARBA" id="ARBA00023125"/>
    </source>
</evidence>
<dbReference type="Gene3D" id="1.10.10.10">
    <property type="entry name" value="Winged helix-like DNA-binding domain superfamily/Winged helix DNA-binding domain"/>
    <property type="match status" value="1"/>
</dbReference>
<sequence length="69" mass="7974">MFTKREHEVLMLIGKGYNSAVIAEKLFISLETIRKHRANINKKLRQLGAEDVKLNVFAIRYANLNRSTT</sequence>
<accession>A0ABM8UNT6</accession>
<keyword evidence="6" id="KW-1185">Reference proteome</keyword>
<dbReference type="InterPro" id="IPR036388">
    <property type="entry name" value="WH-like_DNA-bd_sf"/>
</dbReference>
<protein>
    <recommendedName>
        <fullName evidence="4">HTH luxR-type domain-containing protein</fullName>
    </recommendedName>
</protein>
<evidence type="ECO:0000313" key="5">
    <source>
        <dbReference type="EMBL" id="CAG5069165.1"/>
    </source>
</evidence>
<keyword evidence="2" id="KW-0238">DNA-binding</keyword>
<dbReference type="PROSITE" id="PS00622">
    <property type="entry name" value="HTH_LUXR_1"/>
    <property type="match status" value="1"/>
</dbReference>
<dbReference type="EMBL" id="CAJRAU010000002">
    <property type="protein sequence ID" value="CAG5069165.1"/>
    <property type="molecule type" value="Genomic_DNA"/>
</dbReference>
<comment type="caution">
    <text evidence="5">The sequence shown here is derived from an EMBL/GenBank/DDBJ whole genome shotgun (WGS) entry which is preliminary data.</text>
</comment>
<dbReference type="PANTHER" id="PTHR44688">
    <property type="entry name" value="DNA-BINDING TRANSCRIPTIONAL ACTIVATOR DEVR_DOSR"/>
    <property type="match status" value="1"/>
</dbReference>
<evidence type="ECO:0000313" key="6">
    <source>
        <dbReference type="Proteomes" id="UP000679725"/>
    </source>
</evidence>
<dbReference type="InterPro" id="IPR016032">
    <property type="entry name" value="Sig_transdc_resp-reg_C-effctor"/>
</dbReference>
<evidence type="ECO:0000256" key="1">
    <source>
        <dbReference type="ARBA" id="ARBA00023015"/>
    </source>
</evidence>
<keyword evidence="3" id="KW-0804">Transcription</keyword>
<dbReference type="SMART" id="SM00421">
    <property type="entry name" value="HTH_LUXR"/>
    <property type="match status" value="1"/>
</dbReference>
<organism evidence="5 6">
    <name type="scientific">Dyadobacter linearis</name>
    <dbReference type="NCBI Taxonomy" id="2823330"/>
    <lineage>
        <taxon>Bacteria</taxon>
        <taxon>Pseudomonadati</taxon>
        <taxon>Bacteroidota</taxon>
        <taxon>Cytophagia</taxon>
        <taxon>Cytophagales</taxon>
        <taxon>Spirosomataceae</taxon>
        <taxon>Dyadobacter</taxon>
    </lineage>
</organism>
<dbReference type="Pfam" id="PF00196">
    <property type="entry name" value="GerE"/>
    <property type="match status" value="1"/>
</dbReference>
<evidence type="ECO:0000256" key="3">
    <source>
        <dbReference type="ARBA" id="ARBA00023163"/>
    </source>
</evidence>
<dbReference type="PROSITE" id="PS50043">
    <property type="entry name" value="HTH_LUXR_2"/>
    <property type="match status" value="1"/>
</dbReference>